<organism evidence="6 7">
    <name type="scientific">Sulfurimonas diazotrophicus</name>
    <dbReference type="NCBI Taxonomy" id="3131939"/>
    <lineage>
        <taxon>Bacteria</taxon>
        <taxon>Pseudomonadati</taxon>
        <taxon>Campylobacterota</taxon>
        <taxon>Epsilonproteobacteria</taxon>
        <taxon>Campylobacterales</taxon>
        <taxon>Sulfurimonadaceae</taxon>
        <taxon>Sulfurimonas</taxon>
    </lineage>
</organism>
<dbReference type="InterPro" id="IPR001647">
    <property type="entry name" value="HTH_TetR"/>
</dbReference>
<evidence type="ECO:0000313" key="6">
    <source>
        <dbReference type="EMBL" id="XAU13908.1"/>
    </source>
</evidence>
<name>A0ABZ3H5V0_9BACT</name>
<reference evidence="6 7" key="1">
    <citation type="submission" date="2024-03" db="EMBL/GenBank/DDBJ databases">
        <title>Sulfurimonas sp. HSL3-1.</title>
        <authorList>
            <person name="Wang S."/>
        </authorList>
    </citation>
    <scope>NUCLEOTIDE SEQUENCE [LARGE SCALE GENOMIC DNA]</scope>
    <source>
        <strain evidence="6 7">HSL3-1</strain>
    </source>
</reference>
<dbReference type="PANTHER" id="PTHR30055">
    <property type="entry name" value="HTH-TYPE TRANSCRIPTIONAL REGULATOR RUTR"/>
    <property type="match status" value="1"/>
</dbReference>
<dbReference type="SUPFAM" id="SSF46689">
    <property type="entry name" value="Homeodomain-like"/>
    <property type="match status" value="1"/>
</dbReference>
<dbReference type="PRINTS" id="PR00455">
    <property type="entry name" value="HTHTETR"/>
</dbReference>
<keyword evidence="3" id="KW-0804">Transcription</keyword>
<dbReference type="PANTHER" id="PTHR30055:SF238">
    <property type="entry name" value="MYCOFACTOCIN BIOSYNTHESIS TRANSCRIPTIONAL REGULATOR MFTR-RELATED"/>
    <property type="match status" value="1"/>
</dbReference>
<evidence type="ECO:0000256" key="4">
    <source>
        <dbReference type="PROSITE-ProRule" id="PRU00335"/>
    </source>
</evidence>
<keyword evidence="2 4" id="KW-0238">DNA-binding</keyword>
<sequence length="207" mass="23687">MPENREFKKGGDTKKLIEEAAMDLFAEYGYKGASVRKIAAKVGIRESALYNHYANKEAIFLAVAGRVFASPFAHQKTDDFVQQNAKKGKSFLHKFMTEFKLMTFDKKYEKLFRFMLIELMQNDVLRSGFRQEFHEANVKLLSSGFFIMMQEGLIRSNDPMTLANAFLGQLFYLRLQVSLLKADGAPTTALSTAFEKQLDLFWSSICE</sequence>
<feature type="DNA-binding region" description="H-T-H motif" evidence="4">
    <location>
        <begin position="34"/>
        <end position="53"/>
    </location>
</feature>
<gene>
    <name evidence="6" type="ORF">WCY31_06520</name>
</gene>
<evidence type="ECO:0000256" key="3">
    <source>
        <dbReference type="ARBA" id="ARBA00023163"/>
    </source>
</evidence>
<dbReference type="Pfam" id="PF00440">
    <property type="entry name" value="TetR_N"/>
    <property type="match status" value="1"/>
</dbReference>
<accession>A0ABZ3H5V0</accession>
<dbReference type="InterPro" id="IPR050109">
    <property type="entry name" value="HTH-type_TetR-like_transc_reg"/>
</dbReference>
<dbReference type="Proteomes" id="UP001447842">
    <property type="component" value="Chromosome"/>
</dbReference>
<dbReference type="InterPro" id="IPR009057">
    <property type="entry name" value="Homeodomain-like_sf"/>
</dbReference>
<feature type="domain" description="HTH tetR-type" evidence="5">
    <location>
        <begin position="11"/>
        <end position="71"/>
    </location>
</feature>
<dbReference type="Gene3D" id="1.10.357.10">
    <property type="entry name" value="Tetracycline Repressor, domain 2"/>
    <property type="match status" value="1"/>
</dbReference>
<keyword evidence="1" id="KW-0805">Transcription regulation</keyword>
<dbReference type="EMBL" id="CP147920">
    <property type="protein sequence ID" value="XAU13908.1"/>
    <property type="molecule type" value="Genomic_DNA"/>
</dbReference>
<dbReference type="RefSeq" id="WP_345969031.1">
    <property type="nucleotide sequence ID" value="NZ_CP147920.1"/>
</dbReference>
<evidence type="ECO:0000313" key="7">
    <source>
        <dbReference type="Proteomes" id="UP001447842"/>
    </source>
</evidence>
<keyword evidence="7" id="KW-1185">Reference proteome</keyword>
<proteinExistence type="predicted"/>
<evidence type="ECO:0000256" key="2">
    <source>
        <dbReference type="ARBA" id="ARBA00023125"/>
    </source>
</evidence>
<dbReference type="PROSITE" id="PS50977">
    <property type="entry name" value="HTH_TETR_2"/>
    <property type="match status" value="1"/>
</dbReference>
<protein>
    <submittedName>
        <fullName evidence="6">TetR/AcrR family transcriptional regulator</fullName>
    </submittedName>
</protein>
<evidence type="ECO:0000259" key="5">
    <source>
        <dbReference type="PROSITE" id="PS50977"/>
    </source>
</evidence>
<evidence type="ECO:0000256" key="1">
    <source>
        <dbReference type="ARBA" id="ARBA00023015"/>
    </source>
</evidence>